<dbReference type="InterPro" id="IPR015500">
    <property type="entry name" value="Peptidase_S8_subtilisin-rel"/>
</dbReference>
<evidence type="ECO:0000313" key="19">
    <source>
        <dbReference type="EMBL" id="KAJ4482753.1"/>
    </source>
</evidence>
<evidence type="ECO:0000256" key="2">
    <source>
        <dbReference type="ARBA" id="ARBA00005325"/>
    </source>
</evidence>
<comment type="caution">
    <text evidence="19">The sequence shown here is derived from an EMBL/GenBank/DDBJ whole genome shotgun (WGS) entry which is preliminary data.</text>
</comment>
<feature type="transmembrane region" description="Helical" evidence="16">
    <location>
        <begin position="776"/>
        <end position="796"/>
    </location>
</feature>
<feature type="compositionally biased region" description="Acidic residues" evidence="15">
    <location>
        <begin position="863"/>
        <end position="873"/>
    </location>
</feature>
<comment type="subcellular location">
    <subcellularLocation>
        <location evidence="1">Membrane</location>
    </subcellularLocation>
</comment>
<dbReference type="Pfam" id="PF00082">
    <property type="entry name" value="Peptidase_S8"/>
    <property type="match status" value="1"/>
</dbReference>
<feature type="compositionally biased region" description="Gly residues" evidence="15">
    <location>
        <begin position="829"/>
        <end position="838"/>
    </location>
</feature>
<dbReference type="GO" id="GO:0000139">
    <property type="term" value="C:Golgi membrane"/>
    <property type="evidence" value="ECO:0007669"/>
    <property type="project" value="TreeGrafter"/>
</dbReference>
<dbReference type="Pfam" id="PF01483">
    <property type="entry name" value="P_proprotein"/>
    <property type="match status" value="1"/>
</dbReference>
<dbReference type="PROSITE" id="PS51892">
    <property type="entry name" value="SUBTILASE"/>
    <property type="match status" value="1"/>
</dbReference>
<dbReference type="FunFam" id="2.60.120.260:FF:000026">
    <property type="entry name" value="proprotein convertase subtilisin/kexin type 7"/>
    <property type="match status" value="1"/>
</dbReference>
<proteinExistence type="inferred from homology"/>
<keyword evidence="6 14" id="KW-0378">Hydrolase</keyword>
<dbReference type="EMBL" id="JANVFS010000013">
    <property type="protein sequence ID" value="KAJ4482753.1"/>
    <property type="molecule type" value="Genomic_DNA"/>
</dbReference>
<evidence type="ECO:0000256" key="11">
    <source>
        <dbReference type="ARBA" id="ARBA00023145"/>
    </source>
</evidence>
<dbReference type="InterPro" id="IPR034182">
    <property type="entry name" value="Kexin/furin"/>
</dbReference>
<evidence type="ECO:0000313" key="20">
    <source>
        <dbReference type="Proteomes" id="UP001150238"/>
    </source>
</evidence>
<feature type="domain" description="P/Homo B" evidence="18">
    <location>
        <begin position="526"/>
        <end position="678"/>
    </location>
</feature>
<keyword evidence="7 14" id="KW-0720">Serine protease</keyword>
<dbReference type="FunFam" id="3.40.50.200:FF:000005">
    <property type="entry name" value="Proprotein convertase subtilisin/kexin type 7"/>
    <property type="match status" value="1"/>
</dbReference>
<keyword evidence="11" id="KW-0865">Zymogen</keyword>
<evidence type="ECO:0000256" key="9">
    <source>
        <dbReference type="ARBA" id="ARBA00022989"/>
    </source>
</evidence>
<evidence type="ECO:0000256" key="17">
    <source>
        <dbReference type="SAM" id="SignalP"/>
    </source>
</evidence>
<evidence type="ECO:0000256" key="13">
    <source>
        <dbReference type="PIRSR" id="PIRSR615500-1"/>
    </source>
</evidence>
<dbReference type="AlphaFoldDB" id="A0A9W9DSR3"/>
<feature type="chain" id="PRO_5040894841" evidence="17">
    <location>
        <begin position="21"/>
        <end position="929"/>
    </location>
</feature>
<evidence type="ECO:0000256" key="14">
    <source>
        <dbReference type="PROSITE-ProRule" id="PRU01240"/>
    </source>
</evidence>
<reference evidence="19" key="2">
    <citation type="journal article" date="2023" name="Proc. Natl. Acad. Sci. U.S.A.">
        <title>A global phylogenomic analysis of the shiitake genus Lentinula.</title>
        <authorList>
            <person name="Sierra-Patev S."/>
            <person name="Min B."/>
            <person name="Naranjo-Ortiz M."/>
            <person name="Looney B."/>
            <person name="Konkel Z."/>
            <person name="Slot J.C."/>
            <person name="Sakamoto Y."/>
            <person name="Steenwyk J.L."/>
            <person name="Rokas A."/>
            <person name="Carro J."/>
            <person name="Camarero S."/>
            <person name="Ferreira P."/>
            <person name="Molpeceres G."/>
            <person name="Ruiz-Duenas F.J."/>
            <person name="Serrano A."/>
            <person name="Henrissat B."/>
            <person name="Drula E."/>
            <person name="Hughes K.W."/>
            <person name="Mata J.L."/>
            <person name="Ishikawa N.K."/>
            <person name="Vargas-Isla R."/>
            <person name="Ushijima S."/>
            <person name="Smith C.A."/>
            <person name="Donoghue J."/>
            <person name="Ahrendt S."/>
            <person name="Andreopoulos W."/>
            <person name="He G."/>
            <person name="LaButti K."/>
            <person name="Lipzen A."/>
            <person name="Ng V."/>
            <person name="Riley R."/>
            <person name="Sandor L."/>
            <person name="Barry K."/>
            <person name="Martinez A.T."/>
            <person name="Xiao Y."/>
            <person name="Gibbons J.G."/>
            <person name="Terashima K."/>
            <person name="Grigoriev I.V."/>
            <person name="Hibbett D."/>
        </authorList>
    </citation>
    <scope>NUCLEOTIDE SEQUENCE</scope>
    <source>
        <strain evidence="19">Sp2 HRB7682 ss15</strain>
    </source>
</reference>
<dbReference type="PROSITE" id="PS51829">
    <property type="entry name" value="P_HOMO_B"/>
    <property type="match status" value="1"/>
</dbReference>
<evidence type="ECO:0000256" key="3">
    <source>
        <dbReference type="ARBA" id="ARBA00022670"/>
    </source>
</evidence>
<feature type="signal peptide" evidence="17">
    <location>
        <begin position="1"/>
        <end position="20"/>
    </location>
</feature>
<dbReference type="GO" id="GO:0005802">
    <property type="term" value="C:trans-Golgi network"/>
    <property type="evidence" value="ECO:0007669"/>
    <property type="project" value="TreeGrafter"/>
</dbReference>
<accession>A0A9W9DSR3</accession>
<evidence type="ECO:0000256" key="16">
    <source>
        <dbReference type="SAM" id="Phobius"/>
    </source>
</evidence>
<feature type="active site" description="Charge relay system" evidence="13 14">
    <location>
        <position position="450"/>
    </location>
</feature>
<dbReference type="PRINTS" id="PR00723">
    <property type="entry name" value="SUBTILISIN"/>
</dbReference>
<dbReference type="Gene3D" id="3.40.50.200">
    <property type="entry name" value="Peptidase S8/S53 domain"/>
    <property type="match status" value="1"/>
</dbReference>
<dbReference type="GO" id="GO:0007323">
    <property type="term" value="P:peptide pheromone maturation"/>
    <property type="evidence" value="ECO:0007669"/>
    <property type="project" value="UniProtKB-ARBA"/>
</dbReference>
<gene>
    <name evidence="19" type="ORF">C8J55DRAFT_473090</name>
</gene>
<feature type="compositionally biased region" description="Basic and acidic residues" evidence="15">
    <location>
        <begin position="874"/>
        <end position="891"/>
    </location>
</feature>
<dbReference type="PANTHER" id="PTHR42884">
    <property type="entry name" value="PROPROTEIN CONVERTASE SUBTILISIN/KEXIN-RELATED"/>
    <property type="match status" value="1"/>
</dbReference>
<feature type="compositionally biased region" description="Low complexity" evidence="15">
    <location>
        <begin position="748"/>
        <end position="758"/>
    </location>
</feature>
<dbReference type="GO" id="GO:0016485">
    <property type="term" value="P:protein processing"/>
    <property type="evidence" value="ECO:0007669"/>
    <property type="project" value="TreeGrafter"/>
</dbReference>
<keyword evidence="8" id="KW-0106">Calcium</keyword>
<evidence type="ECO:0000259" key="18">
    <source>
        <dbReference type="PROSITE" id="PS51829"/>
    </source>
</evidence>
<keyword evidence="9 16" id="KW-1133">Transmembrane helix</keyword>
<evidence type="ECO:0000256" key="12">
    <source>
        <dbReference type="ARBA" id="ARBA00023180"/>
    </source>
</evidence>
<dbReference type="PANTHER" id="PTHR42884:SF14">
    <property type="entry name" value="NEUROENDOCRINE CONVERTASE 1"/>
    <property type="match status" value="1"/>
</dbReference>
<dbReference type="GO" id="GO:0004252">
    <property type="term" value="F:serine-type endopeptidase activity"/>
    <property type="evidence" value="ECO:0007669"/>
    <property type="project" value="UniProtKB-UniRule"/>
</dbReference>
<dbReference type="InterPro" id="IPR023828">
    <property type="entry name" value="Peptidase_S8_Ser-AS"/>
</dbReference>
<dbReference type="SUPFAM" id="SSF52743">
    <property type="entry name" value="Subtilisin-like"/>
    <property type="match status" value="1"/>
</dbReference>
<dbReference type="InterPro" id="IPR000209">
    <property type="entry name" value="Peptidase_S8/S53_dom"/>
</dbReference>
<evidence type="ECO:0000256" key="4">
    <source>
        <dbReference type="ARBA" id="ARBA00022692"/>
    </source>
</evidence>
<keyword evidence="10 16" id="KW-0472">Membrane</keyword>
<feature type="active site" description="Charge relay system" evidence="13 14">
    <location>
        <position position="236"/>
    </location>
</feature>
<feature type="active site" description="Charge relay system" evidence="13 14">
    <location>
        <position position="274"/>
    </location>
</feature>
<keyword evidence="5 17" id="KW-0732">Signal</keyword>
<feature type="region of interest" description="Disordered" evidence="15">
    <location>
        <begin position="826"/>
        <end position="929"/>
    </location>
</feature>
<keyword evidence="12" id="KW-0325">Glycoprotein</keyword>
<feature type="region of interest" description="Disordered" evidence="15">
    <location>
        <begin position="696"/>
        <end position="758"/>
    </location>
</feature>
<keyword evidence="4 16" id="KW-0812">Transmembrane</keyword>
<protein>
    <submittedName>
        <fullName evidence="19">Peptidase S8/S53 domain-containing protein</fullName>
    </submittedName>
</protein>
<dbReference type="Proteomes" id="UP001150238">
    <property type="component" value="Unassembled WGS sequence"/>
</dbReference>
<evidence type="ECO:0000256" key="7">
    <source>
        <dbReference type="ARBA" id="ARBA00022825"/>
    </source>
</evidence>
<evidence type="ECO:0000256" key="6">
    <source>
        <dbReference type="ARBA" id="ARBA00022801"/>
    </source>
</evidence>
<dbReference type="InterPro" id="IPR036852">
    <property type="entry name" value="Peptidase_S8/S53_dom_sf"/>
</dbReference>
<keyword evidence="3 14" id="KW-0645">Protease</keyword>
<feature type="compositionally biased region" description="Basic and acidic residues" evidence="15">
    <location>
        <begin position="723"/>
        <end position="738"/>
    </location>
</feature>
<dbReference type="Gene3D" id="2.60.120.260">
    <property type="entry name" value="Galactose-binding domain-like"/>
    <property type="match status" value="1"/>
</dbReference>
<evidence type="ECO:0000256" key="5">
    <source>
        <dbReference type="ARBA" id="ARBA00022729"/>
    </source>
</evidence>
<dbReference type="CDD" id="cd04059">
    <property type="entry name" value="Peptidases_S8_Protein_convertases_Kexins_Furin-like"/>
    <property type="match status" value="1"/>
</dbReference>
<dbReference type="SUPFAM" id="SSF49785">
    <property type="entry name" value="Galactose-binding domain-like"/>
    <property type="match status" value="1"/>
</dbReference>
<reference evidence="19" key="1">
    <citation type="submission" date="2022-08" db="EMBL/GenBank/DDBJ databases">
        <authorList>
            <consortium name="DOE Joint Genome Institute"/>
            <person name="Min B."/>
            <person name="Riley R."/>
            <person name="Sierra-Patev S."/>
            <person name="Naranjo-Ortiz M."/>
            <person name="Looney B."/>
            <person name="Konkel Z."/>
            <person name="Slot J.C."/>
            <person name="Sakamoto Y."/>
            <person name="Steenwyk J.L."/>
            <person name="Rokas A."/>
            <person name="Carro J."/>
            <person name="Camarero S."/>
            <person name="Ferreira P."/>
            <person name="Molpeceres G."/>
            <person name="Ruiz-Duenas F.J."/>
            <person name="Serrano A."/>
            <person name="Henrissat B."/>
            <person name="Drula E."/>
            <person name="Hughes K.W."/>
            <person name="Mata J.L."/>
            <person name="Ishikawa N.K."/>
            <person name="Vargas-Isla R."/>
            <person name="Ushijima S."/>
            <person name="Smith C.A."/>
            <person name="Ahrendt S."/>
            <person name="Andreopoulos W."/>
            <person name="He G."/>
            <person name="Labutti K."/>
            <person name="Lipzen A."/>
            <person name="Ng V."/>
            <person name="Sandor L."/>
            <person name="Barry K."/>
            <person name="Martinez A.T."/>
            <person name="Xiao Y."/>
            <person name="Gibbons J.G."/>
            <person name="Terashima K."/>
            <person name="Hibbett D.S."/>
            <person name="Grigoriev I.V."/>
        </authorList>
    </citation>
    <scope>NUCLEOTIDE SEQUENCE</scope>
    <source>
        <strain evidence="19">Sp2 HRB7682 ss15</strain>
    </source>
</reference>
<dbReference type="InterPro" id="IPR022398">
    <property type="entry name" value="Peptidase_S8_His-AS"/>
</dbReference>
<dbReference type="PROSITE" id="PS00137">
    <property type="entry name" value="SUBTILASE_HIS"/>
    <property type="match status" value="1"/>
</dbReference>
<sequence>MYCCLPFSLLLAVFFHPSFTPVLDFSSSNSKSPEPPSLLKRTFAKRDYTTHGYYVLELATSPNPLRSSSPLLPTLDRLLSLDEVSEMLGVQVIEPAGELEGHWLVRADEMLPELGERSIEERDFVLDTFERLKARARVDGLQRRTSDIAARQFASSVKSLERQVPRQRVKRAPIDIRQDVDSTARVVASRLGIQDPLFPDQWHLINDDFPQHMMNVTGVWEELGLTGKGIISSLVDDGLDYESEDLKDNFDALNSYDFNTHVELPTPLLPADHHGTRCAGQIAASKNNVCGVGIAYESRVAGVRILSGPISDVDEAAALNYGYNRTENGVDIYSCSWGPPDDGKSMEGPSPLISKAFINGINRGRGGKGSIFVFASGNGAAKGDQCNFDGYTNSIYSVTVSAVDYKGLHPYYSEPCAANLVVAYSSGSGKHIVTTDKGKNECATTHGGTSAAAPNAVGVIALALQANPNLTWRDVQYISIETAKMINEDDLDWEETSSGRMYSYKYGYGAMDGWAFVQKAKEWKNVGPQAWYHTHSVQLENGAFNASGNFSGGALIPASKAGIKSSLDITADMLSHSNLDQNRLEHIQVRVWIQHAKRGDVEVEIVSPHGVKSVLGAKRDNDANKDGYPGWIFMSVKHWGENPVGTWTIRVSDQSHSNAQSVGSFIGWSMVLWGTALDATKARLYEFPTYEKDSDRWIFPPVEDNNPDDGSEVPSTTRLPTRPTDHLPEDHGTAEGEASKPAFGGGSSNSSSPTSTPTADEGYFADLSKLSSNQKWFGGAIAIVVLFGLSAAVYFWQRRRAIKRKMAYESLAGNDEVPMTSMMESSALVGGGAGGGRGNSTASGRVPRSGRTRELYDAFGDVSDSDEDDEDANEETRLRRSDQGDVERVGRNEVGFHSGFLDDEDAVSPMGSATRLTSGTRPVEGAYRD</sequence>
<evidence type="ECO:0000256" key="1">
    <source>
        <dbReference type="ARBA" id="ARBA00004370"/>
    </source>
</evidence>
<dbReference type="PROSITE" id="PS00138">
    <property type="entry name" value="SUBTILASE_SER"/>
    <property type="match status" value="1"/>
</dbReference>
<dbReference type="InterPro" id="IPR002884">
    <property type="entry name" value="P_dom"/>
</dbReference>
<organism evidence="19 20">
    <name type="scientific">Lentinula lateritia</name>
    <dbReference type="NCBI Taxonomy" id="40482"/>
    <lineage>
        <taxon>Eukaryota</taxon>
        <taxon>Fungi</taxon>
        <taxon>Dikarya</taxon>
        <taxon>Basidiomycota</taxon>
        <taxon>Agaricomycotina</taxon>
        <taxon>Agaricomycetes</taxon>
        <taxon>Agaricomycetidae</taxon>
        <taxon>Agaricales</taxon>
        <taxon>Marasmiineae</taxon>
        <taxon>Omphalotaceae</taxon>
        <taxon>Lentinula</taxon>
    </lineage>
</organism>
<evidence type="ECO:0000256" key="10">
    <source>
        <dbReference type="ARBA" id="ARBA00023136"/>
    </source>
</evidence>
<evidence type="ECO:0000256" key="8">
    <source>
        <dbReference type="ARBA" id="ARBA00022837"/>
    </source>
</evidence>
<evidence type="ECO:0000256" key="15">
    <source>
        <dbReference type="SAM" id="MobiDB-lite"/>
    </source>
</evidence>
<dbReference type="InterPro" id="IPR008979">
    <property type="entry name" value="Galactose-bd-like_sf"/>
</dbReference>
<name>A0A9W9DSR3_9AGAR</name>
<comment type="similarity">
    <text evidence="2">Belongs to the peptidase S8 family. Furin subfamily.</text>
</comment>